<dbReference type="AlphaFoldDB" id="I4C938"/>
<reference evidence="2" key="1">
    <citation type="submission" date="2012-06" db="EMBL/GenBank/DDBJ databases">
        <title>Complete sequence of chromosome of Desulfomonile tiedjei DSM 6799.</title>
        <authorList>
            <person name="Lucas S."/>
            <person name="Copeland A."/>
            <person name="Lapidus A."/>
            <person name="Glavina del Rio T."/>
            <person name="Dalin E."/>
            <person name="Tice H."/>
            <person name="Bruce D."/>
            <person name="Goodwin L."/>
            <person name="Pitluck S."/>
            <person name="Peters L."/>
            <person name="Ovchinnikova G."/>
            <person name="Zeytun A."/>
            <person name="Lu M."/>
            <person name="Kyrpides N."/>
            <person name="Mavromatis K."/>
            <person name="Ivanova N."/>
            <person name="Brettin T."/>
            <person name="Detter J.C."/>
            <person name="Han C."/>
            <person name="Larimer F."/>
            <person name="Land M."/>
            <person name="Hauser L."/>
            <person name="Markowitz V."/>
            <person name="Cheng J.-F."/>
            <person name="Hugenholtz P."/>
            <person name="Woyke T."/>
            <person name="Wu D."/>
            <person name="Spring S."/>
            <person name="Schroeder M."/>
            <person name="Brambilla E."/>
            <person name="Klenk H.-P."/>
            <person name="Eisen J.A."/>
        </authorList>
    </citation>
    <scope>NUCLEOTIDE SEQUENCE [LARGE SCALE GENOMIC DNA]</scope>
    <source>
        <strain evidence="2">ATCC 49306 / DSM 6799 / DCB-1</strain>
    </source>
</reference>
<accession>I4C938</accession>
<organism evidence="1 2">
    <name type="scientific">Desulfomonile tiedjei (strain ATCC 49306 / DSM 6799 / DCB-1)</name>
    <dbReference type="NCBI Taxonomy" id="706587"/>
    <lineage>
        <taxon>Bacteria</taxon>
        <taxon>Pseudomonadati</taxon>
        <taxon>Thermodesulfobacteriota</taxon>
        <taxon>Desulfomonilia</taxon>
        <taxon>Desulfomonilales</taxon>
        <taxon>Desulfomonilaceae</taxon>
        <taxon>Desulfomonile</taxon>
    </lineage>
</organism>
<protein>
    <submittedName>
        <fullName evidence="1">Uncharacterized protein</fullName>
    </submittedName>
</protein>
<dbReference type="HOGENOM" id="CLU_813115_0_0_7"/>
<dbReference type="KEGG" id="dti:Desti_3427"/>
<gene>
    <name evidence="1" type="ordered locus">Desti_3427</name>
</gene>
<name>I4C938_DESTA</name>
<dbReference type="EMBL" id="CP003360">
    <property type="protein sequence ID" value="AFM26079.1"/>
    <property type="molecule type" value="Genomic_DNA"/>
</dbReference>
<evidence type="ECO:0000313" key="1">
    <source>
        <dbReference type="EMBL" id="AFM26079.1"/>
    </source>
</evidence>
<proteinExistence type="predicted"/>
<dbReference type="Proteomes" id="UP000006055">
    <property type="component" value="Chromosome"/>
</dbReference>
<sequence length="341" mass="40147">MSIPDDPMERKKWMLRLWHEHGERFAVFHPDEQPLPPADVWHSDMYEPYGPEPDQEGRFDPRVIRHLRWWEDTRRFLRERFGLHISPYYLFDCLAGKYQGRFSDEIAEKGERHWYVRALRMGAFMYDGKVGVGFSCRSRRCQRIKCPLNLQRKKNDQKRLNRVDLFELLQIFCGEQKMPLSKAVSEVSAVFDLPLHDFGSPYYAIPKEAFVKLLNNYRDDISRLIKNFRNRCTGKRSQLVYFIRKPPPEISQNHFCFPQSIVAEGTLEGINHPAVILYLHLLVIRLEATIANRPFSIPTPAEIETDTEVGGYKISRRSAQRYLEHLESVGLLPDKNPRENV</sequence>
<keyword evidence="2" id="KW-1185">Reference proteome</keyword>
<evidence type="ECO:0000313" key="2">
    <source>
        <dbReference type="Proteomes" id="UP000006055"/>
    </source>
</evidence>